<feature type="non-terminal residue" evidence="1">
    <location>
        <position position="1"/>
    </location>
</feature>
<name>A0ACA9KTP1_9GLOM</name>
<organism evidence="1 2">
    <name type="scientific">Cetraspora pellucida</name>
    <dbReference type="NCBI Taxonomy" id="1433469"/>
    <lineage>
        <taxon>Eukaryota</taxon>
        <taxon>Fungi</taxon>
        <taxon>Fungi incertae sedis</taxon>
        <taxon>Mucoromycota</taxon>
        <taxon>Glomeromycotina</taxon>
        <taxon>Glomeromycetes</taxon>
        <taxon>Diversisporales</taxon>
        <taxon>Gigasporaceae</taxon>
        <taxon>Cetraspora</taxon>
    </lineage>
</organism>
<reference evidence="1" key="1">
    <citation type="submission" date="2021-06" db="EMBL/GenBank/DDBJ databases">
        <authorList>
            <person name="Kallberg Y."/>
            <person name="Tangrot J."/>
            <person name="Rosling A."/>
        </authorList>
    </citation>
    <scope>NUCLEOTIDE SEQUENCE</scope>
    <source>
        <strain evidence="1">28 12/20/2015</strain>
    </source>
</reference>
<dbReference type="EMBL" id="CAJVPW010001678">
    <property type="protein sequence ID" value="CAG8489616.1"/>
    <property type="molecule type" value="Genomic_DNA"/>
</dbReference>
<sequence>ENSEKIRNILIISCTGNGKSSLANSMFNKEGDFKQIFKEGIRGVIDTIGLGDTCLTNKKILYSIAETIGKMKEVNHLLFVMSGRFSPEEKETFGLIKKVMFESNIENKKIREIIEVCNGFIHINNRPLEVDKTITDENEKNWKIHIAQLDRKRSKQKINDYISKNSKKEYDTIVDKMAVIIFTEVPLMIIIGQKNIYIDKKAQSKIPSSKESSSKESLTWCQIL</sequence>
<gene>
    <name evidence="1" type="ORF">SPELUC_LOCUS2500</name>
</gene>
<protein>
    <submittedName>
        <fullName evidence="1">10069_t:CDS:1</fullName>
    </submittedName>
</protein>
<accession>A0ACA9KTP1</accession>
<comment type="caution">
    <text evidence="1">The sequence shown here is derived from an EMBL/GenBank/DDBJ whole genome shotgun (WGS) entry which is preliminary data.</text>
</comment>
<evidence type="ECO:0000313" key="2">
    <source>
        <dbReference type="Proteomes" id="UP000789366"/>
    </source>
</evidence>
<proteinExistence type="predicted"/>
<dbReference type="Proteomes" id="UP000789366">
    <property type="component" value="Unassembled WGS sequence"/>
</dbReference>
<keyword evidence="2" id="KW-1185">Reference proteome</keyword>
<evidence type="ECO:0000313" key="1">
    <source>
        <dbReference type="EMBL" id="CAG8489616.1"/>
    </source>
</evidence>